<comment type="caution">
    <text evidence="2">The sequence shown here is derived from an EMBL/GenBank/DDBJ whole genome shotgun (WGS) entry which is preliminary data.</text>
</comment>
<feature type="compositionally biased region" description="Basic and acidic residues" evidence="1">
    <location>
        <begin position="82"/>
        <end position="97"/>
    </location>
</feature>
<protein>
    <submittedName>
        <fullName evidence="2">Uncharacterized protein</fullName>
    </submittedName>
</protein>
<evidence type="ECO:0000256" key="1">
    <source>
        <dbReference type="SAM" id="MobiDB-lite"/>
    </source>
</evidence>
<reference evidence="2" key="1">
    <citation type="journal article" date="2022" name="bioRxiv">
        <title>Sequencing and chromosome-scale assembly of the giantPleurodeles waltlgenome.</title>
        <authorList>
            <person name="Brown T."/>
            <person name="Elewa A."/>
            <person name="Iarovenko S."/>
            <person name="Subramanian E."/>
            <person name="Araus A.J."/>
            <person name="Petzold A."/>
            <person name="Susuki M."/>
            <person name="Suzuki K.-i.T."/>
            <person name="Hayashi T."/>
            <person name="Toyoda A."/>
            <person name="Oliveira C."/>
            <person name="Osipova E."/>
            <person name="Leigh N.D."/>
            <person name="Simon A."/>
            <person name="Yun M.H."/>
        </authorList>
    </citation>
    <scope>NUCLEOTIDE SEQUENCE</scope>
    <source>
        <strain evidence="2">20211129_DDA</strain>
        <tissue evidence="2">Liver</tissue>
    </source>
</reference>
<evidence type="ECO:0000313" key="2">
    <source>
        <dbReference type="EMBL" id="KAJ1082845.1"/>
    </source>
</evidence>
<feature type="region of interest" description="Disordered" evidence="1">
    <location>
        <begin position="36"/>
        <end position="131"/>
    </location>
</feature>
<dbReference type="AlphaFoldDB" id="A0AAV7KUC9"/>
<sequence>MRLKSVLPAQGKMLTANAFEAWGGVGGPPRIRELAARPRERQKPAGLPVERGPTPGGAPRLGKRPVVRRGLAPPRWTSGSRLEPERGRRPEMEEWRRGTRGGGCGTPDAGAAGERRQAALRGPHPAAVMAK</sequence>
<keyword evidence="3" id="KW-1185">Reference proteome</keyword>
<organism evidence="2 3">
    <name type="scientific">Pleurodeles waltl</name>
    <name type="common">Iberian ribbed newt</name>
    <dbReference type="NCBI Taxonomy" id="8319"/>
    <lineage>
        <taxon>Eukaryota</taxon>
        <taxon>Metazoa</taxon>
        <taxon>Chordata</taxon>
        <taxon>Craniata</taxon>
        <taxon>Vertebrata</taxon>
        <taxon>Euteleostomi</taxon>
        <taxon>Amphibia</taxon>
        <taxon>Batrachia</taxon>
        <taxon>Caudata</taxon>
        <taxon>Salamandroidea</taxon>
        <taxon>Salamandridae</taxon>
        <taxon>Pleurodelinae</taxon>
        <taxon>Pleurodeles</taxon>
    </lineage>
</organism>
<gene>
    <name evidence="2" type="ORF">NDU88_003010</name>
</gene>
<dbReference type="EMBL" id="JANPWB010000016">
    <property type="protein sequence ID" value="KAJ1082845.1"/>
    <property type="molecule type" value="Genomic_DNA"/>
</dbReference>
<dbReference type="Proteomes" id="UP001066276">
    <property type="component" value="Chromosome 12"/>
</dbReference>
<proteinExistence type="predicted"/>
<evidence type="ECO:0000313" key="3">
    <source>
        <dbReference type="Proteomes" id="UP001066276"/>
    </source>
</evidence>
<accession>A0AAV7KUC9</accession>
<name>A0AAV7KUC9_PLEWA</name>